<protein>
    <submittedName>
        <fullName evidence="1">Uncharacterized protein</fullName>
    </submittedName>
</protein>
<organism evidence="1 2">
    <name type="scientific">Dothistroma septosporum (strain NZE10 / CBS 128990)</name>
    <name type="common">Red band needle blight fungus</name>
    <name type="synonym">Mycosphaerella pini</name>
    <dbReference type="NCBI Taxonomy" id="675120"/>
    <lineage>
        <taxon>Eukaryota</taxon>
        <taxon>Fungi</taxon>
        <taxon>Dikarya</taxon>
        <taxon>Ascomycota</taxon>
        <taxon>Pezizomycotina</taxon>
        <taxon>Dothideomycetes</taxon>
        <taxon>Dothideomycetidae</taxon>
        <taxon>Mycosphaerellales</taxon>
        <taxon>Mycosphaerellaceae</taxon>
        <taxon>Dothistroma</taxon>
    </lineage>
</organism>
<dbReference type="EMBL" id="KB446541">
    <property type="protein sequence ID" value="EME42646.1"/>
    <property type="molecule type" value="Genomic_DNA"/>
</dbReference>
<keyword evidence="2" id="KW-1185">Reference proteome</keyword>
<dbReference type="Proteomes" id="UP000016933">
    <property type="component" value="Unassembled WGS sequence"/>
</dbReference>
<evidence type="ECO:0000313" key="1">
    <source>
        <dbReference type="EMBL" id="EME42646.1"/>
    </source>
</evidence>
<name>N1PMF8_DOTSN</name>
<dbReference type="AlphaFoldDB" id="N1PMF8"/>
<accession>N1PMF8</accession>
<dbReference type="HOGENOM" id="CLU_3087208_0_0_1"/>
<reference evidence="1 2" key="2">
    <citation type="journal article" date="2012" name="PLoS Pathog.">
        <title>Diverse lifestyles and strategies of plant pathogenesis encoded in the genomes of eighteen Dothideomycetes fungi.</title>
        <authorList>
            <person name="Ohm R.A."/>
            <person name="Feau N."/>
            <person name="Henrissat B."/>
            <person name="Schoch C.L."/>
            <person name="Horwitz B.A."/>
            <person name="Barry K.W."/>
            <person name="Condon B.J."/>
            <person name="Copeland A.C."/>
            <person name="Dhillon B."/>
            <person name="Glaser F."/>
            <person name="Hesse C.N."/>
            <person name="Kosti I."/>
            <person name="LaButti K."/>
            <person name="Lindquist E.A."/>
            <person name="Lucas S."/>
            <person name="Salamov A.A."/>
            <person name="Bradshaw R.E."/>
            <person name="Ciuffetti L."/>
            <person name="Hamelin R.C."/>
            <person name="Kema G.H.J."/>
            <person name="Lawrence C."/>
            <person name="Scott J.A."/>
            <person name="Spatafora J.W."/>
            <person name="Turgeon B.G."/>
            <person name="de Wit P.J.G.M."/>
            <person name="Zhong S."/>
            <person name="Goodwin S.B."/>
            <person name="Grigoriev I.V."/>
        </authorList>
    </citation>
    <scope>NUCLEOTIDE SEQUENCE [LARGE SCALE GENOMIC DNA]</scope>
    <source>
        <strain evidence="2">NZE10 / CBS 128990</strain>
    </source>
</reference>
<proteinExistence type="predicted"/>
<sequence length="52" mass="5622">MSVSRKRLAGTSLVIASMHRLYHSTLQGDLFNGDGTTNTANANRGSHVHLDI</sequence>
<gene>
    <name evidence="1" type="ORF">DOTSEDRAFT_73470</name>
</gene>
<evidence type="ECO:0000313" key="2">
    <source>
        <dbReference type="Proteomes" id="UP000016933"/>
    </source>
</evidence>
<reference evidence="2" key="1">
    <citation type="journal article" date="2012" name="PLoS Genet.">
        <title>The genomes of the fungal plant pathogens Cladosporium fulvum and Dothistroma septosporum reveal adaptation to different hosts and lifestyles but also signatures of common ancestry.</title>
        <authorList>
            <person name="de Wit P.J.G.M."/>
            <person name="van der Burgt A."/>
            <person name="Oekmen B."/>
            <person name="Stergiopoulos I."/>
            <person name="Abd-Elsalam K.A."/>
            <person name="Aerts A.L."/>
            <person name="Bahkali A.H."/>
            <person name="Beenen H.G."/>
            <person name="Chettri P."/>
            <person name="Cox M.P."/>
            <person name="Datema E."/>
            <person name="de Vries R.P."/>
            <person name="Dhillon B."/>
            <person name="Ganley A.R."/>
            <person name="Griffiths S.A."/>
            <person name="Guo Y."/>
            <person name="Hamelin R.C."/>
            <person name="Henrissat B."/>
            <person name="Kabir M.S."/>
            <person name="Jashni M.K."/>
            <person name="Kema G."/>
            <person name="Klaubauf S."/>
            <person name="Lapidus A."/>
            <person name="Levasseur A."/>
            <person name="Lindquist E."/>
            <person name="Mehrabi R."/>
            <person name="Ohm R.A."/>
            <person name="Owen T.J."/>
            <person name="Salamov A."/>
            <person name="Schwelm A."/>
            <person name="Schijlen E."/>
            <person name="Sun H."/>
            <person name="van den Burg H.A."/>
            <person name="van Ham R.C.H.J."/>
            <person name="Zhang S."/>
            <person name="Goodwin S.B."/>
            <person name="Grigoriev I.V."/>
            <person name="Collemare J."/>
            <person name="Bradshaw R.E."/>
        </authorList>
    </citation>
    <scope>NUCLEOTIDE SEQUENCE [LARGE SCALE GENOMIC DNA]</scope>
    <source>
        <strain evidence="2">NZE10 / CBS 128990</strain>
    </source>
</reference>